<sequence>MPSETTAPLSTPSSLTDVPIFLGSVMSAFLLGAMFIQIFIYYISFPQDHWYTKATVWFVFFAECLSSTLAIATPTICLAEYLRLVEQADAWLFQALSVLSGLVTVIVHCFYAWRIRILGGNFAVSLVVAVLTLIQCTAVIIAGNKVFLEVNPPDIEPFIGLWLTGNIICDLVITGSLVCLLRNAILILNNSRTRTKVEKIMTVAVETGMITVLGSVIQLAFFLAFRRKRSVHYALFYVLPQLYGNCMMAVLNIRQVAVPGKTMHDSNHQKIEEVMLQFGHLLDEPRRPFASAPASPKSPIFLRSHEMTIGKGSFLVSERDITDSWDNVAVSERVARFWYSYAIPGPTLIAPASSDVSPAKVV</sequence>
<dbReference type="KEGG" id="mrr:Moror_10621"/>
<dbReference type="OrthoDB" id="2681808at2759"/>
<organism evidence="3 4">
    <name type="scientific">Moniliophthora roreri (strain MCA 2997)</name>
    <name type="common">Cocoa frosty pod rot fungus</name>
    <name type="synonym">Crinipellis roreri</name>
    <dbReference type="NCBI Taxonomy" id="1381753"/>
    <lineage>
        <taxon>Eukaryota</taxon>
        <taxon>Fungi</taxon>
        <taxon>Dikarya</taxon>
        <taxon>Basidiomycota</taxon>
        <taxon>Agaricomycotina</taxon>
        <taxon>Agaricomycetes</taxon>
        <taxon>Agaricomycetidae</taxon>
        <taxon>Agaricales</taxon>
        <taxon>Marasmiineae</taxon>
        <taxon>Marasmiaceae</taxon>
        <taxon>Moniliophthora</taxon>
    </lineage>
</organism>
<keyword evidence="4" id="KW-1185">Reference proteome</keyword>
<dbReference type="PANTHER" id="PTHR40465">
    <property type="entry name" value="CHROMOSOME 1, WHOLE GENOME SHOTGUN SEQUENCE"/>
    <property type="match status" value="1"/>
</dbReference>
<gene>
    <name evidence="3" type="ORF">Moror_10621</name>
</gene>
<dbReference type="InterPro" id="IPR045339">
    <property type="entry name" value="DUF6534"/>
</dbReference>
<dbReference type="Pfam" id="PF20152">
    <property type="entry name" value="DUF6534"/>
    <property type="match status" value="1"/>
</dbReference>
<reference evidence="3 4" key="1">
    <citation type="journal article" date="2014" name="BMC Genomics">
        <title>Genome and secretome analysis of the hemibiotrophic fungal pathogen, Moniliophthora roreri, which causes frosty pod rot disease of cacao: mechanisms of the biotrophic and necrotrophic phases.</title>
        <authorList>
            <person name="Meinhardt L.W."/>
            <person name="Costa G.G.L."/>
            <person name="Thomazella D.P.T."/>
            <person name="Teixeira P.J.P.L."/>
            <person name="Carazzolle M.F."/>
            <person name="Schuster S.C."/>
            <person name="Carlson J.E."/>
            <person name="Guiltinan M.J."/>
            <person name="Mieczkowski P."/>
            <person name="Farmer A."/>
            <person name="Ramaraj T."/>
            <person name="Crozier J."/>
            <person name="Davis R.E."/>
            <person name="Shao J."/>
            <person name="Melnick R.L."/>
            <person name="Pereira G.A.G."/>
            <person name="Bailey B.A."/>
        </authorList>
    </citation>
    <scope>NUCLEOTIDE SEQUENCE [LARGE SCALE GENOMIC DNA]</scope>
    <source>
        <strain evidence="3 4">MCA 2997</strain>
    </source>
</reference>
<comment type="caution">
    <text evidence="3">The sequence shown here is derived from an EMBL/GenBank/DDBJ whole genome shotgun (WGS) entry which is preliminary data.</text>
</comment>
<evidence type="ECO:0000313" key="4">
    <source>
        <dbReference type="Proteomes" id="UP000017559"/>
    </source>
</evidence>
<keyword evidence="1" id="KW-0472">Membrane</keyword>
<dbReference type="Proteomes" id="UP000017559">
    <property type="component" value="Unassembled WGS sequence"/>
</dbReference>
<proteinExistence type="predicted"/>
<evidence type="ECO:0000313" key="3">
    <source>
        <dbReference type="EMBL" id="ESK91733.1"/>
    </source>
</evidence>
<feature type="transmembrane region" description="Helical" evidence="1">
    <location>
        <begin position="162"/>
        <end position="188"/>
    </location>
</feature>
<name>V2WY09_MONRO</name>
<keyword evidence="1" id="KW-0812">Transmembrane</keyword>
<feature type="domain" description="DUF6534" evidence="2">
    <location>
        <begin position="167"/>
        <end position="255"/>
    </location>
</feature>
<dbReference type="EMBL" id="AWSO01000323">
    <property type="protein sequence ID" value="ESK91733.1"/>
    <property type="molecule type" value="Genomic_DNA"/>
</dbReference>
<keyword evidence="1" id="KW-1133">Transmembrane helix</keyword>
<accession>V2WY09</accession>
<evidence type="ECO:0000259" key="2">
    <source>
        <dbReference type="Pfam" id="PF20152"/>
    </source>
</evidence>
<feature type="transmembrane region" description="Helical" evidence="1">
    <location>
        <begin position="120"/>
        <end position="142"/>
    </location>
</feature>
<feature type="transmembrane region" description="Helical" evidence="1">
    <location>
        <begin position="200"/>
        <end position="225"/>
    </location>
</feature>
<dbReference type="PANTHER" id="PTHR40465:SF1">
    <property type="entry name" value="DUF6534 DOMAIN-CONTAINING PROTEIN"/>
    <property type="match status" value="1"/>
</dbReference>
<dbReference type="STRING" id="1381753.V2WY09"/>
<feature type="transmembrane region" description="Helical" evidence="1">
    <location>
        <begin position="55"/>
        <end position="79"/>
    </location>
</feature>
<feature type="transmembrane region" description="Helical" evidence="1">
    <location>
        <begin position="231"/>
        <end position="253"/>
    </location>
</feature>
<feature type="transmembrane region" description="Helical" evidence="1">
    <location>
        <begin position="91"/>
        <end position="113"/>
    </location>
</feature>
<feature type="transmembrane region" description="Helical" evidence="1">
    <location>
        <begin position="20"/>
        <end position="43"/>
    </location>
</feature>
<evidence type="ECO:0000256" key="1">
    <source>
        <dbReference type="SAM" id="Phobius"/>
    </source>
</evidence>
<protein>
    <recommendedName>
        <fullName evidence="2">DUF6534 domain-containing protein</fullName>
    </recommendedName>
</protein>
<dbReference type="AlphaFoldDB" id="V2WY09"/>
<dbReference type="HOGENOM" id="CLU_742041_0_0_1"/>